<accession>A0A563W408</accession>
<name>A0A563W408_9CYAN</name>
<sequence>MFGNKKGKQKKASPQNRKNSMNRKANIKQQKRGVYPGHQCFNADDDRTYYSRKKVNGHSEGNKWIKNVLKKYNYTIKVVGKPFVQNRPPVGGVPE</sequence>
<evidence type="ECO:0000313" key="3">
    <source>
        <dbReference type="Proteomes" id="UP000320055"/>
    </source>
</evidence>
<proteinExistence type="predicted"/>
<feature type="region of interest" description="Disordered" evidence="1">
    <location>
        <begin position="1"/>
        <end position="40"/>
    </location>
</feature>
<dbReference type="AlphaFoldDB" id="A0A563W408"/>
<dbReference type="EMBL" id="CAACVJ010000680">
    <property type="protein sequence ID" value="VEP18283.1"/>
    <property type="molecule type" value="Genomic_DNA"/>
</dbReference>
<organism evidence="2 3">
    <name type="scientific">Hyella patelloides LEGE 07179</name>
    <dbReference type="NCBI Taxonomy" id="945734"/>
    <lineage>
        <taxon>Bacteria</taxon>
        <taxon>Bacillati</taxon>
        <taxon>Cyanobacteriota</taxon>
        <taxon>Cyanophyceae</taxon>
        <taxon>Pleurocapsales</taxon>
        <taxon>Hyellaceae</taxon>
        <taxon>Hyella</taxon>
    </lineage>
</organism>
<keyword evidence="3" id="KW-1185">Reference proteome</keyword>
<protein>
    <submittedName>
        <fullName evidence="2">Uncharacterized protein</fullName>
    </submittedName>
</protein>
<gene>
    <name evidence="2" type="ORF">H1P_730024</name>
</gene>
<evidence type="ECO:0000256" key="1">
    <source>
        <dbReference type="SAM" id="MobiDB-lite"/>
    </source>
</evidence>
<evidence type="ECO:0000313" key="2">
    <source>
        <dbReference type="EMBL" id="VEP18283.1"/>
    </source>
</evidence>
<feature type="compositionally biased region" description="Basic residues" evidence="1">
    <location>
        <begin position="1"/>
        <end position="11"/>
    </location>
</feature>
<reference evidence="2 3" key="1">
    <citation type="submission" date="2019-01" db="EMBL/GenBank/DDBJ databases">
        <authorList>
            <person name="Brito A."/>
        </authorList>
    </citation>
    <scope>NUCLEOTIDE SEQUENCE [LARGE SCALE GENOMIC DNA]</scope>
    <source>
        <strain evidence="2">1</strain>
    </source>
</reference>
<dbReference type="Proteomes" id="UP000320055">
    <property type="component" value="Unassembled WGS sequence"/>
</dbReference>
<feature type="compositionally biased region" description="Polar residues" evidence="1">
    <location>
        <begin position="12"/>
        <end position="23"/>
    </location>
</feature>